<dbReference type="AlphaFoldDB" id="A0A1F6BCM2"/>
<dbReference type="InterPro" id="IPR036291">
    <property type="entry name" value="NAD(P)-bd_dom_sf"/>
</dbReference>
<accession>A0A1F6BCM2</accession>
<dbReference type="SUPFAM" id="SSF51735">
    <property type="entry name" value="NAD(P)-binding Rossmann-fold domains"/>
    <property type="match status" value="1"/>
</dbReference>
<dbReference type="PANTHER" id="PTHR43245">
    <property type="entry name" value="BIFUNCTIONAL POLYMYXIN RESISTANCE PROTEIN ARNA"/>
    <property type="match status" value="1"/>
</dbReference>
<comment type="caution">
    <text evidence="2">The sequence shown here is derived from an EMBL/GenBank/DDBJ whole genome shotgun (WGS) entry which is preliminary data.</text>
</comment>
<feature type="domain" description="NAD-dependent epimerase/dehydratase" evidence="1">
    <location>
        <begin position="15"/>
        <end position="201"/>
    </location>
</feature>
<protein>
    <recommendedName>
        <fullName evidence="1">NAD-dependent epimerase/dehydratase domain-containing protein</fullName>
    </recommendedName>
</protein>
<sequence length="281" mass="32425">MDKRSAYQKEMIRNLVIGSQGFIGRYFCRYLKKLGQEVTPFDIKRNPKEDARHFRFDFYQIDRVYFLAWDVGGSKYLYQAKTQLPQLKWNLRLLENVMLQLEKYHKKFMFASSQLSEEATVYGTVKRLGELWTAQLGGVSIRIWNAYGILEKLDIKSHVISDFVFQAVSKGSIEMMTDGSEWRQFTHLADLSRAFTLVFDQELDNQLYDASSYEKVTVRRIAEMIAKETKAKIIPGKKKGESPPATSQGKLPGWLPQISLKAGVINMIKDARELKGKGQLE</sequence>
<evidence type="ECO:0000313" key="3">
    <source>
        <dbReference type="Proteomes" id="UP000176228"/>
    </source>
</evidence>
<evidence type="ECO:0000313" key="2">
    <source>
        <dbReference type="EMBL" id="OGG34701.1"/>
    </source>
</evidence>
<reference evidence="2 3" key="1">
    <citation type="journal article" date="2016" name="Nat. Commun.">
        <title>Thousands of microbial genomes shed light on interconnected biogeochemical processes in an aquifer system.</title>
        <authorList>
            <person name="Anantharaman K."/>
            <person name="Brown C.T."/>
            <person name="Hug L.A."/>
            <person name="Sharon I."/>
            <person name="Castelle C.J."/>
            <person name="Probst A.J."/>
            <person name="Thomas B.C."/>
            <person name="Singh A."/>
            <person name="Wilkins M.J."/>
            <person name="Karaoz U."/>
            <person name="Brodie E.L."/>
            <person name="Williams K.H."/>
            <person name="Hubbard S.S."/>
            <person name="Banfield J.F."/>
        </authorList>
    </citation>
    <scope>NUCLEOTIDE SEQUENCE [LARGE SCALE GENOMIC DNA]</scope>
</reference>
<organism evidence="2 3">
    <name type="scientific">Candidatus Gottesmanbacteria bacterium RIFCSPLOWO2_01_FULL_42_22</name>
    <dbReference type="NCBI Taxonomy" id="1798391"/>
    <lineage>
        <taxon>Bacteria</taxon>
        <taxon>Candidatus Gottesmaniibacteriota</taxon>
    </lineage>
</organism>
<dbReference type="InterPro" id="IPR050177">
    <property type="entry name" value="Lipid_A_modif_metabolic_enz"/>
</dbReference>
<dbReference type="Proteomes" id="UP000176228">
    <property type="component" value="Unassembled WGS sequence"/>
</dbReference>
<dbReference type="STRING" id="1798391.A2968_02815"/>
<name>A0A1F6BCM2_9BACT</name>
<proteinExistence type="predicted"/>
<evidence type="ECO:0000259" key="1">
    <source>
        <dbReference type="Pfam" id="PF01370"/>
    </source>
</evidence>
<dbReference type="InterPro" id="IPR001509">
    <property type="entry name" value="Epimerase_deHydtase"/>
</dbReference>
<dbReference type="Pfam" id="PF01370">
    <property type="entry name" value="Epimerase"/>
    <property type="match status" value="1"/>
</dbReference>
<dbReference type="EMBL" id="MFJU01000030">
    <property type="protein sequence ID" value="OGG34701.1"/>
    <property type="molecule type" value="Genomic_DNA"/>
</dbReference>
<gene>
    <name evidence="2" type="ORF">A2968_02815</name>
</gene>
<dbReference type="Gene3D" id="3.40.50.720">
    <property type="entry name" value="NAD(P)-binding Rossmann-like Domain"/>
    <property type="match status" value="1"/>
</dbReference>